<feature type="domain" description="Beta-lactamase-related" evidence="1">
    <location>
        <begin position="37"/>
        <end position="374"/>
    </location>
</feature>
<evidence type="ECO:0000313" key="2">
    <source>
        <dbReference type="EMBL" id="ESP91163.1"/>
    </source>
</evidence>
<protein>
    <submittedName>
        <fullName evidence="2">Beta-lactamase</fullName>
    </submittedName>
</protein>
<dbReference type="Pfam" id="PF00144">
    <property type="entry name" value="Beta-lactamase"/>
    <property type="match status" value="1"/>
</dbReference>
<organism evidence="2 3">
    <name type="scientific">Pseudoalteromonas luteoviolacea (strain 2ta16)</name>
    <dbReference type="NCBI Taxonomy" id="1353533"/>
    <lineage>
        <taxon>Bacteria</taxon>
        <taxon>Pseudomonadati</taxon>
        <taxon>Pseudomonadota</taxon>
        <taxon>Gammaproteobacteria</taxon>
        <taxon>Alteromonadales</taxon>
        <taxon>Pseudoalteromonadaceae</taxon>
        <taxon>Pseudoalteromonas</taxon>
    </lineage>
</organism>
<comment type="caution">
    <text evidence="2">The sequence shown here is derived from an EMBL/GenBank/DDBJ whole genome shotgun (WGS) entry which is preliminary data.</text>
</comment>
<reference evidence="2 3" key="1">
    <citation type="submission" date="2013-07" db="EMBL/GenBank/DDBJ databases">
        <title>Draft genome sequence of Pseudoalteromonas luteoviolacea 2ta16.</title>
        <authorList>
            <person name="Allen E.E."/>
            <person name="Azam F."/>
            <person name="Podell S."/>
        </authorList>
    </citation>
    <scope>NUCLEOTIDE SEQUENCE [LARGE SCALE GENOMIC DNA]</scope>
    <source>
        <strain evidence="2 3">2ta16</strain>
    </source>
</reference>
<accession>V4HN04</accession>
<gene>
    <name evidence="2" type="ORF">PL2TA16_01170</name>
</gene>
<dbReference type="PATRIC" id="fig|1353533.3.peg.4591"/>
<dbReference type="PANTHER" id="PTHR43319">
    <property type="entry name" value="BETA-LACTAMASE-RELATED"/>
    <property type="match status" value="1"/>
</dbReference>
<dbReference type="PANTHER" id="PTHR43319:SF3">
    <property type="entry name" value="BETA-LACTAMASE-RELATED DOMAIN-CONTAINING PROTEIN"/>
    <property type="match status" value="1"/>
</dbReference>
<dbReference type="RefSeq" id="WP_023401427.1">
    <property type="nucleotide sequence ID" value="NZ_AUSV01000128.1"/>
</dbReference>
<name>V4HN04_PSEL2</name>
<dbReference type="InterPro" id="IPR052907">
    <property type="entry name" value="Beta-lactamase/esterase"/>
</dbReference>
<dbReference type="Proteomes" id="UP000017820">
    <property type="component" value="Unassembled WGS sequence"/>
</dbReference>
<proteinExistence type="predicted"/>
<dbReference type="SUPFAM" id="SSF56601">
    <property type="entry name" value="beta-lactamase/transpeptidase-like"/>
    <property type="match status" value="1"/>
</dbReference>
<dbReference type="InterPro" id="IPR012338">
    <property type="entry name" value="Beta-lactam/transpept-like"/>
</dbReference>
<dbReference type="AlphaFoldDB" id="V4HN04"/>
<sequence>MDCLKSPHDQDEIQERQIKGTYNAQYAPLYQAFLSNFSQYNETGAAICVFHKGQAVVNLFASNESQSPPWLADHRVSVMSCSKAMLAICIHKLAADNKIVLNAPVCRYWPEFATNSKAHITISSVLDHSAGIPCHKTGKPGDIFNWQASIHNIENTKPIFSVGRQLVYHALTFGHILGEIIHRVDGRMPSVFFEQEIAQPFDIDCSLTRNSSYRHRDIVKSSAFSSNNLKFMSHWLPRIPHWKCQYFKPCGEHYHPNSSQWHNSEIPAVTGHASAFGLAKLFAFLAGNGTLNGQTLLPKSQVQRLTQLSFAGTELVTKKHWRMGAGVMLNSPEFCPMGPNENAFGHMGMGGAIGFADPDAQLSFAYVTEFFHSPSKTDKSVSGIRLQKLVTALYRSLLTE</sequence>
<dbReference type="Gene3D" id="3.40.710.10">
    <property type="entry name" value="DD-peptidase/beta-lactamase superfamily"/>
    <property type="match status" value="1"/>
</dbReference>
<evidence type="ECO:0000259" key="1">
    <source>
        <dbReference type="Pfam" id="PF00144"/>
    </source>
</evidence>
<dbReference type="InterPro" id="IPR001466">
    <property type="entry name" value="Beta-lactam-related"/>
</dbReference>
<evidence type="ECO:0000313" key="3">
    <source>
        <dbReference type="Proteomes" id="UP000017820"/>
    </source>
</evidence>
<dbReference type="EMBL" id="AUSV01000128">
    <property type="protein sequence ID" value="ESP91163.1"/>
    <property type="molecule type" value="Genomic_DNA"/>
</dbReference>